<feature type="compositionally biased region" description="Low complexity" evidence="2">
    <location>
        <begin position="52"/>
        <end position="64"/>
    </location>
</feature>
<comment type="caution">
    <text evidence="4">The sequence shown here is derived from an EMBL/GenBank/DDBJ whole genome shotgun (WGS) entry which is preliminary data.</text>
</comment>
<evidence type="ECO:0000259" key="3">
    <source>
        <dbReference type="PROSITE" id="PS51495"/>
    </source>
</evidence>
<evidence type="ECO:0000313" key="4">
    <source>
        <dbReference type="EMBL" id="KAG8055532.1"/>
    </source>
</evidence>
<organism evidence="4 5">
    <name type="scientific">Zizania palustris</name>
    <name type="common">Northern wild rice</name>
    <dbReference type="NCBI Taxonomy" id="103762"/>
    <lineage>
        <taxon>Eukaryota</taxon>
        <taxon>Viridiplantae</taxon>
        <taxon>Streptophyta</taxon>
        <taxon>Embryophyta</taxon>
        <taxon>Tracheophyta</taxon>
        <taxon>Spermatophyta</taxon>
        <taxon>Magnoliopsida</taxon>
        <taxon>Liliopsida</taxon>
        <taxon>Poales</taxon>
        <taxon>Poaceae</taxon>
        <taxon>BOP clade</taxon>
        <taxon>Oryzoideae</taxon>
        <taxon>Oryzeae</taxon>
        <taxon>Zizaniinae</taxon>
        <taxon>Zizania</taxon>
    </lineage>
</organism>
<dbReference type="PROSITE" id="PS51495">
    <property type="entry name" value="GLUE"/>
    <property type="match status" value="1"/>
</dbReference>
<evidence type="ECO:0000256" key="2">
    <source>
        <dbReference type="SAM" id="MobiDB-lite"/>
    </source>
</evidence>
<comment type="subunit">
    <text evidence="1">Component of the endosomal sorting complex required for transport II (ESCRT-II).</text>
</comment>
<gene>
    <name evidence="4" type="ORF">GUJ93_ZPchr0001g29912</name>
</gene>
<reference evidence="4" key="2">
    <citation type="submission" date="2021-02" db="EMBL/GenBank/DDBJ databases">
        <authorList>
            <person name="Kimball J.A."/>
            <person name="Haas M.W."/>
            <person name="Macchietto M."/>
            <person name="Kono T."/>
            <person name="Duquette J."/>
            <person name="Shao M."/>
        </authorList>
    </citation>
    <scope>NUCLEOTIDE SEQUENCE</scope>
    <source>
        <tissue evidence="4">Fresh leaf tissue</tissue>
    </source>
</reference>
<evidence type="ECO:0000313" key="5">
    <source>
        <dbReference type="Proteomes" id="UP000729402"/>
    </source>
</evidence>
<dbReference type="InterPro" id="IPR021648">
    <property type="entry name" value="GLUE_dom"/>
</dbReference>
<keyword evidence="1" id="KW-0963">Cytoplasm</keyword>
<dbReference type="GO" id="GO:0032266">
    <property type="term" value="F:phosphatidylinositol-3-phosphate binding"/>
    <property type="evidence" value="ECO:0007669"/>
    <property type="project" value="UniProtKB-UniRule"/>
</dbReference>
<feature type="region of interest" description="Disordered" evidence="2">
    <location>
        <begin position="44"/>
        <end position="75"/>
    </location>
</feature>
<keyword evidence="1" id="KW-0653">Protein transport</keyword>
<dbReference type="GO" id="GO:0000814">
    <property type="term" value="C:ESCRT II complex"/>
    <property type="evidence" value="ECO:0007669"/>
    <property type="project" value="UniProtKB-UniRule"/>
</dbReference>
<name>A0A8J5V2P9_ZIZPA</name>
<keyword evidence="1" id="KW-0813">Transport</keyword>
<comment type="function">
    <text evidence="1">Component of the ESCRT-II complex (endosomal sorting complex required for transport II), which is required for multivesicular body (MVB) formation and sorting of endosomal cargo proteins into MVBs.</text>
</comment>
<dbReference type="PANTHER" id="PTHR13128">
    <property type="entry name" value="VACUOLAR PROTEIN-SORTING-ASSOCIATED PROTEIN 36"/>
    <property type="match status" value="1"/>
</dbReference>
<accession>A0A8J5V2P9</accession>
<dbReference type="EMBL" id="JAAALK010000288">
    <property type="protein sequence ID" value="KAG8055532.1"/>
    <property type="molecule type" value="Genomic_DNA"/>
</dbReference>
<keyword evidence="5" id="KW-1185">Reference proteome</keyword>
<comment type="subcellular location">
    <subcellularLocation>
        <location evidence="1">Cytoplasm</location>
    </subcellularLocation>
    <subcellularLocation>
        <location evidence="1">Endosome</location>
    </subcellularLocation>
</comment>
<dbReference type="PANTHER" id="PTHR13128:SF12">
    <property type="entry name" value="VACUOLAR PROTEIN-SORTING-ASSOCIATED PROTEIN 36"/>
    <property type="match status" value="1"/>
</dbReference>
<evidence type="ECO:0000256" key="1">
    <source>
        <dbReference type="RuleBase" id="RU367095"/>
    </source>
</evidence>
<dbReference type="InterPro" id="IPR037855">
    <property type="entry name" value="Vps36"/>
</dbReference>
<dbReference type="AlphaFoldDB" id="A0A8J5V2P9"/>
<dbReference type="GO" id="GO:0043328">
    <property type="term" value="P:protein transport to vacuole involved in ubiquitin-dependent protein catabolic process via the multivesicular body sorting pathway"/>
    <property type="evidence" value="ECO:0007669"/>
    <property type="project" value="UniProtKB-UniRule"/>
</dbReference>
<feature type="domain" description="GLUE N-terminal" evidence="3">
    <location>
        <begin position="85"/>
        <end position="202"/>
    </location>
</feature>
<dbReference type="OrthoDB" id="271448at2759"/>
<dbReference type="Proteomes" id="UP000729402">
    <property type="component" value="Unassembled WGS sequence"/>
</dbReference>
<sequence length="264" mass="28285">MCGYSFQFWLRAVCDCDFTIRPKYAKPPGDSGGPSVHHEIRDEARVTGSPLAGSSGRSSRMAGGRRQERARGTMSGAAADWLSSADVTAAGRPVLSTGEMERHLVAQADLEPEESPRLAPFRGCLLVLTSHRLIFLHENSRFACALPLAAIVHSYPPHHLPAPSRSEVVAIVVFGKGDADVFYGRLLEAIRARAWKVTPVVAPAGGASVAQAAPAEDDLAIKMPVVGVSGILRMEQEAWESAGQNLQDAFQYLSAQREAAEAGR</sequence>
<protein>
    <recommendedName>
        <fullName evidence="1">Vacuolar protein-sorting-associated protein 36</fullName>
    </recommendedName>
    <alternativeName>
        <fullName evidence="1">ESCRT-II complex subunit VPS36</fullName>
    </alternativeName>
</protein>
<proteinExistence type="inferred from homology"/>
<comment type="similarity">
    <text evidence="1">Belongs to the VPS36 family.</text>
</comment>
<reference evidence="4" key="1">
    <citation type="journal article" date="2021" name="bioRxiv">
        <title>Whole Genome Assembly and Annotation of Northern Wild Rice, Zizania palustris L., Supports a Whole Genome Duplication in the Zizania Genus.</title>
        <authorList>
            <person name="Haas M."/>
            <person name="Kono T."/>
            <person name="Macchietto M."/>
            <person name="Millas R."/>
            <person name="McGilp L."/>
            <person name="Shao M."/>
            <person name="Duquette J."/>
            <person name="Hirsch C.N."/>
            <person name="Kimball J."/>
        </authorList>
    </citation>
    <scope>NUCLEOTIDE SEQUENCE</scope>
    <source>
        <tissue evidence="4">Fresh leaf tissue</tissue>
    </source>
</reference>
<dbReference type="GO" id="GO:0031902">
    <property type="term" value="C:late endosome membrane"/>
    <property type="evidence" value="ECO:0007669"/>
    <property type="project" value="UniProtKB-UniRule"/>
</dbReference>
<dbReference type="GO" id="GO:0043130">
    <property type="term" value="F:ubiquitin binding"/>
    <property type="evidence" value="ECO:0007669"/>
    <property type="project" value="UniProtKB-UniRule"/>
</dbReference>
<keyword evidence="1" id="KW-0967">Endosome</keyword>